<keyword evidence="2 5" id="KW-0547">Nucleotide-binding</keyword>
<dbReference type="Pfam" id="PF00069">
    <property type="entry name" value="Pkinase"/>
    <property type="match status" value="1"/>
</dbReference>
<name>A0A453T889_AEGTS</name>
<dbReference type="GO" id="GO:0004674">
    <property type="term" value="F:protein serine/threonine kinase activity"/>
    <property type="evidence" value="ECO:0007669"/>
    <property type="project" value="UniProtKB-KW"/>
</dbReference>
<evidence type="ECO:0000313" key="9">
    <source>
        <dbReference type="Proteomes" id="UP000015105"/>
    </source>
</evidence>
<dbReference type="InterPro" id="IPR000719">
    <property type="entry name" value="Prot_kinase_dom"/>
</dbReference>
<dbReference type="Gene3D" id="3.30.200.20">
    <property type="entry name" value="Phosphorylase Kinase, domain 1"/>
    <property type="match status" value="1"/>
</dbReference>
<evidence type="ECO:0000256" key="1">
    <source>
        <dbReference type="ARBA" id="ARBA00022679"/>
    </source>
</evidence>
<comment type="similarity">
    <text evidence="6">Belongs to the protein kinase superfamily.</text>
</comment>
<evidence type="ECO:0000259" key="7">
    <source>
        <dbReference type="PROSITE" id="PS50011"/>
    </source>
</evidence>
<dbReference type="PROSITE" id="PS50011">
    <property type="entry name" value="PROTEIN_KINASE_DOM"/>
    <property type="match status" value="1"/>
</dbReference>
<evidence type="ECO:0000256" key="3">
    <source>
        <dbReference type="ARBA" id="ARBA00022777"/>
    </source>
</evidence>
<proteinExistence type="inferred from homology"/>
<keyword evidence="1" id="KW-0808">Transferase</keyword>
<feature type="binding site" evidence="5">
    <location>
        <position position="95"/>
    </location>
    <ligand>
        <name>ATP</name>
        <dbReference type="ChEBI" id="CHEBI:30616"/>
    </ligand>
</feature>
<dbReference type="PANTHER" id="PTHR45707">
    <property type="entry name" value="C2 CALCIUM/LIPID-BINDING PLANT PHOSPHORIBOSYLTRANSFERASE FAMILY PROTEIN"/>
    <property type="match status" value="1"/>
</dbReference>
<dbReference type="EnsemblPlants" id="AET7Gv21285400.5">
    <property type="protein sequence ID" value="AET7Gv21285400.5"/>
    <property type="gene ID" value="AET7Gv21285400"/>
</dbReference>
<dbReference type="Proteomes" id="UP000015105">
    <property type="component" value="Chromosome 7D"/>
</dbReference>
<reference evidence="8" key="4">
    <citation type="submission" date="2019-03" db="UniProtKB">
        <authorList>
            <consortium name="EnsemblPlants"/>
        </authorList>
    </citation>
    <scope>IDENTIFICATION</scope>
</reference>
<dbReference type="PROSITE" id="PS00108">
    <property type="entry name" value="PROTEIN_KINASE_ST"/>
    <property type="match status" value="1"/>
</dbReference>
<keyword evidence="4 5" id="KW-0067">ATP-binding</keyword>
<dbReference type="InterPro" id="IPR017441">
    <property type="entry name" value="Protein_kinase_ATP_BS"/>
</dbReference>
<dbReference type="InterPro" id="IPR011009">
    <property type="entry name" value="Kinase-like_dom_sf"/>
</dbReference>
<reference evidence="9" key="1">
    <citation type="journal article" date="2014" name="Science">
        <title>Ancient hybridizations among the ancestral genomes of bread wheat.</title>
        <authorList>
            <consortium name="International Wheat Genome Sequencing Consortium,"/>
            <person name="Marcussen T."/>
            <person name="Sandve S.R."/>
            <person name="Heier L."/>
            <person name="Spannagl M."/>
            <person name="Pfeifer M."/>
            <person name="Jakobsen K.S."/>
            <person name="Wulff B.B."/>
            <person name="Steuernagel B."/>
            <person name="Mayer K.F."/>
            <person name="Olsen O.A."/>
        </authorList>
    </citation>
    <scope>NUCLEOTIDE SEQUENCE [LARGE SCALE GENOMIC DNA]</scope>
    <source>
        <strain evidence="9">cv. AL8/78</strain>
    </source>
</reference>
<dbReference type="SUPFAM" id="SSF56112">
    <property type="entry name" value="Protein kinase-like (PK-like)"/>
    <property type="match status" value="1"/>
</dbReference>
<dbReference type="Gramene" id="AET7Gv21285400.5">
    <property type="protein sequence ID" value="AET7Gv21285400.5"/>
    <property type="gene ID" value="AET7Gv21285400"/>
</dbReference>
<accession>A0A453T889</accession>
<dbReference type="GO" id="GO:0005524">
    <property type="term" value="F:ATP binding"/>
    <property type="evidence" value="ECO:0007669"/>
    <property type="project" value="UniProtKB-UniRule"/>
</dbReference>
<dbReference type="InterPro" id="IPR008271">
    <property type="entry name" value="Ser/Thr_kinase_AS"/>
</dbReference>
<keyword evidence="3" id="KW-0418">Kinase</keyword>
<reference evidence="9" key="2">
    <citation type="journal article" date="2017" name="Nat. Plants">
        <title>The Aegilops tauschii genome reveals multiple impacts of transposons.</title>
        <authorList>
            <person name="Zhao G."/>
            <person name="Zou C."/>
            <person name="Li K."/>
            <person name="Wang K."/>
            <person name="Li T."/>
            <person name="Gao L."/>
            <person name="Zhang X."/>
            <person name="Wang H."/>
            <person name="Yang Z."/>
            <person name="Liu X."/>
            <person name="Jiang W."/>
            <person name="Mao L."/>
            <person name="Kong X."/>
            <person name="Jiao Y."/>
            <person name="Jia J."/>
        </authorList>
    </citation>
    <scope>NUCLEOTIDE SEQUENCE [LARGE SCALE GENOMIC DNA]</scope>
    <source>
        <strain evidence="9">cv. AL8/78</strain>
    </source>
</reference>
<dbReference type="PANTHER" id="PTHR45707:SF46">
    <property type="entry name" value="PROTEIN KINASE DOMAIN-CONTAINING PROTEIN"/>
    <property type="match status" value="1"/>
</dbReference>
<keyword evidence="6" id="KW-0723">Serine/threonine-protein kinase</keyword>
<dbReference type="AlphaFoldDB" id="A0A453T889"/>
<dbReference type="SMART" id="SM00220">
    <property type="entry name" value="S_TKc"/>
    <property type="match status" value="1"/>
</dbReference>
<reference evidence="8" key="3">
    <citation type="journal article" date="2017" name="Nature">
        <title>Genome sequence of the progenitor of the wheat D genome Aegilops tauschii.</title>
        <authorList>
            <person name="Luo M.C."/>
            <person name="Gu Y.Q."/>
            <person name="Puiu D."/>
            <person name="Wang H."/>
            <person name="Twardziok S.O."/>
            <person name="Deal K.R."/>
            <person name="Huo N."/>
            <person name="Zhu T."/>
            <person name="Wang L."/>
            <person name="Wang Y."/>
            <person name="McGuire P.E."/>
            <person name="Liu S."/>
            <person name="Long H."/>
            <person name="Ramasamy R.K."/>
            <person name="Rodriguez J.C."/>
            <person name="Van S.L."/>
            <person name="Yuan L."/>
            <person name="Wang Z."/>
            <person name="Xia Z."/>
            <person name="Xiao L."/>
            <person name="Anderson O.D."/>
            <person name="Ouyang S."/>
            <person name="Liang Y."/>
            <person name="Zimin A.V."/>
            <person name="Pertea G."/>
            <person name="Qi P."/>
            <person name="Bennetzen J.L."/>
            <person name="Dai X."/>
            <person name="Dawson M.W."/>
            <person name="Muller H.G."/>
            <person name="Kugler K."/>
            <person name="Rivarola-Duarte L."/>
            <person name="Spannagl M."/>
            <person name="Mayer K.F.X."/>
            <person name="Lu F.H."/>
            <person name="Bevan M.W."/>
            <person name="Leroy P."/>
            <person name="Li P."/>
            <person name="You F.M."/>
            <person name="Sun Q."/>
            <person name="Liu Z."/>
            <person name="Lyons E."/>
            <person name="Wicker T."/>
            <person name="Salzberg S.L."/>
            <person name="Devos K.M."/>
            <person name="Dvorak J."/>
        </authorList>
    </citation>
    <scope>NUCLEOTIDE SEQUENCE [LARGE SCALE GENOMIC DNA]</scope>
    <source>
        <strain evidence="8">cv. AL8/78</strain>
    </source>
</reference>
<feature type="domain" description="Protein kinase" evidence="7">
    <location>
        <begin position="67"/>
        <end position="246"/>
    </location>
</feature>
<evidence type="ECO:0000256" key="6">
    <source>
        <dbReference type="RuleBase" id="RU000304"/>
    </source>
</evidence>
<evidence type="ECO:0000313" key="8">
    <source>
        <dbReference type="EnsemblPlants" id="AET7Gv21285400.5"/>
    </source>
</evidence>
<keyword evidence="9" id="KW-1185">Reference proteome</keyword>
<protein>
    <recommendedName>
        <fullName evidence="7">Protein kinase domain-containing protein</fullName>
    </recommendedName>
</protein>
<dbReference type="PROSITE" id="PS00107">
    <property type="entry name" value="PROTEIN_KINASE_ATP"/>
    <property type="match status" value="1"/>
</dbReference>
<evidence type="ECO:0000256" key="2">
    <source>
        <dbReference type="ARBA" id="ARBA00022741"/>
    </source>
</evidence>
<reference evidence="8" key="5">
    <citation type="journal article" date="2021" name="G3 (Bethesda)">
        <title>Aegilops tauschii genome assembly Aet v5.0 features greater sequence contiguity and improved annotation.</title>
        <authorList>
            <person name="Wang L."/>
            <person name="Zhu T."/>
            <person name="Rodriguez J.C."/>
            <person name="Deal K.R."/>
            <person name="Dubcovsky J."/>
            <person name="McGuire P.E."/>
            <person name="Lux T."/>
            <person name="Spannagl M."/>
            <person name="Mayer K.F.X."/>
            <person name="Baldrich P."/>
            <person name="Meyers B.C."/>
            <person name="Huo N."/>
            <person name="Gu Y.Q."/>
            <person name="Zhou H."/>
            <person name="Devos K.M."/>
            <person name="Bennetzen J.L."/>
            <person name="Unver T."/>
            <person name="Budak H."/>
            <person name="Gulick P.J."/>
            <person name="Galiba G."/>
            <person name="Kalapos B."/>
            <person name="Nelson D.R."/>
            <person name="Li P."/>
            <person name="You F.M."/>
            <person name="Luo M.C."/>
            <person name="Dvorak J."/>
        </authorList>
    </citation>
    <scope>NUCLEOTIDE SEQUENCE [LARGE SCALE GENOMIC DNA]</scope>
    <source>
        <strain evidence="8">cv. AL8/78</strain>
    </source>
</reference>
<organism evidence="8 9">
    <name type="scientific">Aegilops tauschii subsp. strangulata</name>
    <name type="common">Goatgrass</name>
    <dbReference type="NCBI Taxonomy" id="200361"/>
    <lineage>
        <taxon>Eukaryota</taxon>
        <taxon>Viridiplantae</taxon>
        <taxon>Streptophyta</taxon>
        <taxon>Embryophyta</taxon>
        <taxon>Tracheophyta</taxon>
        <taxon>Spermatophyta</taxon>
        <taxon>Magnoliopsida</taxon>
        <taxon>Liliopsida</taxon>
        <taxon>Poales</taxon>
        <taxon>Poaceae</taxon>
        <taxon>BOP clade</taxon>
        <taxon>Pooideae</taxon>
        <taxon>Triticodae</taxon>
        <taxon>Triticeae</taxon>
        <taxon>Triticinae</taxon>
        <taxon>Aegilops</taxon>
    </lineage>
</organism>
<sequence>MLLDETLIVIAKEQTRGSIIARLPSSSCSLSLCHEEEDHRSSQISLVGENSSMDFKLQLLEAITDNFSEEQKLGSGDYGEVYRAVLDNGEYIALKKLHQLQGLDDKQFRSGFRDLVRVSHKNVVRLIGYCHESRKKYVEHKGELTLAKITERVLCFEYMHGGSFDKHIADESCELDWPICYKIIKGTCEGLNHLHTKQEKPIFHLDLKPSNILLDESMTPKISDLGLSILVSSTKTHETEILRGTQ</sequence>
<evidence type="ECO:0000256" key="4">
    <source>
        <dbReference type="ARBA" id="ARBA00022840"/>
    </source>
</evidence>
<dbReference type="Gene3D" id="1.10.510.10">
    <property type="entry name" value="Transferase(Phosphotransferase) domain 1"/>
    <property type="match status" value="1"/>
</dbReference>
<evidence type="ECO:0000256" key="5">
    <source>
        <dbReference type="PROSITE-ProRule" id="PRU10141"/>
    </source>
</evidence>